<evidence type="ECO:0000313" key="2">
    <source>
        <dbReference type="EMBL" id="KMO31538.1"/>
    </source>
</evidence>
<dbReference type="EMBL" id="LABX01000154">
    <property type="protein sequence ID" value="KMO31538.1"/>
    <property type="molecule type" value="Genomic_DNA"/>
</dbReference>
<dbReference type="AlphaFoldDB" id="A0A0J6SDX1"/>
<dbReference type="InterPro" id="IPR045864">
    <property type="entry name" value="aa-tRNA-synth_II/BPL/LPL"/>
</dbReference>
<sequence>MTPVDPPGLMLPPAFRLMRLPALPETAHDQACALAERDDEAAGTLVVGIRSGLVEAAVVLAPEEPLSIARHAGLVGLTALAETVGSHAPPDKPLTLDAGGTLFFDRARLGGGRLAWPPACPDAAVPDWMVFSWMLIASKREAGDPGHTPDSTSLEEEGFEAGAEALVESFARHLLRGLSLWAEDGPAAAVARARDVLDADPTALRLDGAGWFDPARGGPRL</sequence>
<gene>
    <name evidence="2" type="ORF">VP06_19675</name>
</gene>
<proteinExistence type="predicted"/>
<feature type="domain" description="BPL/LPL catalytic" evidence="1">
    <location>
        <begin position="11"/>
        <end position="189"/>
    </location>
</feature>
<dbReference type="OrthoDB" id="7657788at2"/>
<comment type="caution">
    <text evidence="2">The sequence shown here is derived from an EMBL/GenBank/DDBJ whole genome shotgun (WGS) entry which is preliminary data.</text>
</comment>
<reference evidence="2 3" key="1">
    <citation type="submission" date="2015-03" db="EMBL/GenBank/DDBJ databases">
        <title>Genome sequencing of Methylobacterium aquaticum DSM16371 type strain.</title>
        <authorList>
            <person name="Chaudhry V."/>
            <person name="Patil P.B."/>
        </authorList>
    </citation>
    <scope>NUCLEOTIDE SEQUENCE [LARGE SCALE GENOMIC DNA]</scope>
    <source>
        <strain evidence="2 3">DSM 16371</strain>
    </source>
</reference>
<dbReference type="PATRIC" id="fig|270351.6.peg.1630"/>
<evidence type="ECO:0000313" key="3">
    <source>
        <dbReference type="Proteomes" id="UP000035929"/>
    </source>
</evidence>
<protein>
    <recommendedName>
        <fullName evidence="1">BPL/LPL catalytic domain-containing protein</fullName>
    </recommendedName>
</protein>
<accession>A0A0J6SDX1</accession>
<dbReference type="Pfam" id="PF16917">
    <property type="entry name" value="BPL_LplA_LipB_2"/>
    <property type="match status" value="1"/>
</dbReference>
<name>A0A0J6SDX1_9HYPH</name>
<dbReference type="Gene3D" id="3.30.930.10">
    <property type="entry name" value="Bira Bifunctional Protein, Domain 2"/>
    <property type="match status" value="1"/>
</dbReference>
<organism evidence="2 3">
    <name type="scientific">Methylobacterium aquaticum</name>
    <dbReference type="NCBI Taxonomy" id="270351"/>
    <lineage>
        <taxon>Bacteria</taxon>
        <taxon>Pseudomonadati</taxon>
        <taxon>Pseudomonadota</taxon>
        <taxon>Alphaproteobacteria</taxon>
        <taxon>Hyphomicrobiales</taxon>
        <taxon>Methylobacteriaceae</taxon>
        <taxon>Methylobacterium</taxon>
    </lineage>
</organism>
<dbReference type="Proteomes" id="UP000035929">
    <property type="component" value="Unassembled WGS sequence"/>
</dbReference>
<dbReference type="InterPro" id="IPR004143">
    <property type="entry name" value="BPL_LPL_catalytic"/>
</dbReference>
<evidence type="ECO:0000259" key="1">
    <source>
        <dbReference type="Pfam" id="PF16917"/>
    </source>
</evidence>